<dbReference type="PROSITE" id="PS50890">
    <property type="entry name" value="PUA"/>
    <property type="match status" value="1"/>
</dbReference>
<feature type="domain" description="RRM" evidence="4">
    <location>
        <begin position="450"/>
        <end position="519"/>
    </location>
</feature>
<accession>A0A8I6S1K1</accession>
<dbReference type="OMA" id="PLDYTWQ"/>
<dbReference type="GO" id="GO:0005737">
    <property type="term" value="C:cytoplasm"/>
    <property type="evidence" value="ECO:0007669"/>
    <property type="project" value="TreeGrafter"/>
</dbReference>
<dbReference type="SMART" id="SM00360">
    <property type="entry name" value="RRM"/>
    <property type="match status" value="3"/>
</dbReference>
<keyword evidence="6" id="KW-1185">Reference proteome</keyword>
<dbReference type="AlphaFoldDB" id="A0A8I6S1K1"/>
<dbReference type="InterPro" id="IPR012677">
    <property type="entry name" value="Nucleotide-bd_a/b_plait_sf"/>
</dbReference>
<dbReference type="GO" id="GO:0005634">
    <property type="term" value="C:nucleus"/>
    <property type="evidence" value="ECO:0007669"/>
    <property type="project" value="TreeGrafter"/>
</dbReference>
<feature type="region of interest" description="Disordered" evidence="3">
    <location>
        <begin position="421"/>
        <end position="441"/>
    </location>
</feature>
<feature type="compositionally biased region" description="Basic and acidic residues" evidence="3">
    <location>
        <begin position="135"/>
        <end position="154"/>
    </location>
</feature>
<dbReference type="PANTHER" id="PTHR23003:SF3">
    <property type="entry name" value="FI21236P1-RELATED"/>
    <property type="match status" value="1"/>
</dbReference>
<sequence>MKTEKENFNENGGGMDRGDEERDRDRRGRRERQSRFSGGGDRDRSPRGKKRGNRVLVSNIPYEYRWQELKDLFREQVGEVSFVELFVDENDKARGVGIIEFASSEMAKEAVEKMHRYDLKGRKLVVKEDDSDRDKYGRIIPRGGDRGGRRDMERGGGGNWNDIPSLVNGPPGSNSKWGNTYGLSSQFLESLNINGPLVPRCFVANLDYKVDDKKLKEVFRLAGRVISAEISLDKEGKSRGFGVVEYEHPVEAVQAISMLNNQMLYERRLSVRMDRVDKNDGLPPKLPEGLKGIGMGLGANGVPLQDVARNLPNSQPSSMPPPVPALSAVNNPALAAAALVGNLIGAQGGGSGDITSLAANSLGLNTAAALTGGANPLAAQLLGTAASGAGNINPFGGNSGGGRDFDSLGAALTGGSGFNQGGSSGGLAAQRDNRNLGGNTGSIGGGWQSDTIIISNLPPGTTGKILMEKCRDVGDVKFAEMRGKETGIVQFTNQWVAQRGINMLDGMRVDGRIIEVRFF</sequence>
<evidence type="ECO:0000313" key="5">
    <source>
        <dbReference type="EnsemblMetazoa" id="XP_014253936.1"/>
    </source>
</evidence>
<dbReference type="InterPro" id="IPR000504">
    <property type="entry name" value="RRM_dom"/>
</dbReference>
<dbReference type="Pfam" id="PF00076">
    <property type="entry name" value="RRM_1"/>
    <property type="match status" value="3"/>
</dbReference>
<dbReference type="SUPFAM" id="SSF54928">
    <property type="entry name" value="RNA-binding domain, RBD"/>
    <property type="match status" value="2"/>
</dbReference>
<evidence type="ECO:0000256" key="3">
    <source>
        <dbReference type="SAM" id="MobiDB-lite"/>
    </source>
</evidence>
<evidence type="ECO:0000256" key="1">
    <source>
        <dbReference type="ARBA" id="ARBA00022884"/>
    </source>
</evidence>
<dbReference type="RefSeq" id="XP_014253936.1">
    <property type="nucleotide sequence ID" value="XM_014398450.2"/>
</dbReference>
<dbReference type="InterPro" id="IPR050374">
    <property type="entry name" value="RRT5_SRSF_SR"/>
</dbReference>
<evidence type="ECO:0000256" key="2">
    <source>
        <dbReference type="PROSITE-ProRule" id="PRU00176"/>
    </source>
</evidence>
<feature type="domain" description="RRM" evidence="4">
    <location>
        <begin position="199"/>
        <end position="276"/>
    </location>
</feature>
<dbReference type="GeneID" id="106669146"/>
<evidence type="ECO:0000259" key="4">
    <source>
        <dbReference type="PROSITE" id="PS50102"/>
    </source>
</evidence>
<dbReference type="CDD" id="cd12386">
    <property type="entry name" value="RRM2_hnRNPM_like"/>
    <property type="match status" value="1"/>
</dbReference>
<dbReference type="CTD" id="41138"/>
<reference evidence="5" key="1">
    <citation type="submission" date="2022-01" db="UniProtKB">
        <authorList>
            <consortium name="EnsemblMetazoa"/>
        </authorList>
    </citation>
    <scope>IDENTIFICATION</scope>
</reference>
<feature type="domain" description="RRM" evidence="4">
    <location>
        <begin position="53"/>
        <end position="131"/>
    </location>
</feature>
<dbReference type="FunFam" id="3.30.70.330:FF:000531">
    <property type="entry name" value="Myelin expression factor 2"/>
    <property type="match status" value="1"/>
</dbReference>
<organism evidence="5 6">
    <name type="scientific">Cimex lectularius</name>
    <name type="common">Bed bug</name>
    <name type="synonym">Acanthia lectularia</name>
    <dbReference type="NCBI Taxonomy" id="79782"/>
    <lineage>
        <taxon>Eukaryota</taxon>
        <taxon>Metazoa</taxon>
        <taxon>Ecdysozoa</taxon>
        <taxon>Arthropoda</taxon>
        <taxon>Hexapoda</taxon>
        <taxon>Insecta</taxon>
        <taxon>Pterygota</taxon>
        <taxon>Neoptera</taxon>
        <taxon>Paraneoptera</taxon>
        <taxon>Hemiptera</taxon>
        <taxon>Heteroptera</taxon>
        <taxon>Panheteroptera</taxon>
        <taxon>Cimicomorpha</taxon>
        <taxon>Cimicidae</taxon>
        <taxon>Cimex</taxon>
    </lineage>
</organism>
<dbReference type="InterPro" id="IPR035979">
    <property type="entry name" value="RBD_domain_sf"/>
</dbReference>
<protein>
    <recommendedName>
        <fullName evidence="4">RRM domain-containing protein</fullName>
    </recommendedName>
</protein>
<dbReference type="KEGG" id="clec:106669146"/>
<dbReference type="Gene3D" id="3.30.70.330">
    <property type="match status" value="3"/>
</dbReference>
<dbReference type="EnsemblMetazoa" id="XM_014398450.2">
    <property type="protein sequence ID" value="XP_014253936.1"/>
    <property type="gene ID" value="LOC106669146"/>
</dbReference>
<dbReference type="OrthoDB" id="610462at2759"/>
<dbReference type="GO" id="GO:0003729">
    <property type="term" value="F:mRNA binding"/>
    <property type="evidence" value="ECO:0007669"/>
    <property type="project" value="TreeGrafter"/>
</dbReference>
<name>A0A8I6S1K1_CIMLE</name>
<dbReference type="Proteomes" id="UP000494040">
    <property type="component" value="Unassembled WGS sequence"/>
</dbReference>
<evidence type="ECO:0000313" key="6">
    <source>
        <dbReference type="Proteomes" id="UP000494040"/>
    </source>
</evidence>
<keyword evidence="1 2" id="KW-0694">RNA-binding</keyword>
<proteinExistence type="predicted"/>
<feature type="compositionally biased region" description="Basic and acidic residues" evidence="3">
    <location>
        <begin position="16"/>
        <end position="46"/>
    </location>
</feature>
<dbReference type="PROSITE" id="PS50102">
    <property type="entry name" value="RRM"/>
    <property type="match status" value="3"/>
</dbReference>
<feature type="region of interest" description="Disordered" evidence="3">
    <location>
        <begin position="1"/>
        <end position="54"/>
    </location>
</feature>
<dbReference type="PANTHER" id="PTHR23003">
    <property type="entry name" value="RNA RECOGNITION MOTIF RRM DOMAIN CONTAINING PROTEIN"/>
    <property type="match status" value="1"/>
</dbReference>
<feature type="region of interest" description="Disordered" evidence="3">
    <location>
        <begin position="135"/>
        <end position="164"/>
    </location>
</feature>